<dbReference type="eggNOG" id="COG0845">
    <property type="taxonomic scope" value="Bacteria"/>
</dbReference>
<feature type="coiled-coil region" evidence="2">
    <location>
        <begin position="107"/>
        <end position="165"/>
    </location>
</feature>
<dbReference type="Gene3D" id="2.40.30.170">
    <property type="match status" value="1"/>
</dbReference>
<dbReference type="NCBIfam" id="TIGR01730">
    <property type="entry name" value="RND_mfp"/>
    <property type="match status" value="1"/>
</dbReference>
<protein>
    <submittedName>
        <fullName evidence="7">RND family efflux transporter MFP subunit</fullName>
    </submittedName>
</protein>
<dbReference type="Gene3D" id="2.40.50.100">
    <property type="match status" value="1"/>
</dbReference>
<feature type="domain" description="Multidrug resistance protein MdtA-like barrel-sandwich hybrid" evidence="4">
    <location>
        <begin position="67"/>
        <end position="188"/>
    </location>
</feature>
<evidence type="ECO:0000256" key="2">
    <source>
        <dbReference type="SAM" id="Coils"/>
    </source>
</evidence>
<dbReference type="InterPro" id="IPR058637">
    <property type="entry name" value="YknX-like_C"/>
</dbReference>
<feature type="transmembrane region" description="Helical" evidence="3">
    <location>
        <begin position="7"/>
        <end position="26"/>
    </location>
</feature>
<dbReference type="InterPro" id="IPR058792">
    <property type="entry name" value="Beta-barrel_RND_2"/>
</dbReference>
<reference evidence="7 8" key="1">
    <citation type="journal article" date="2013" name="Genome Announc.">
        <title>Complete Genome Sequence of Glaciecola psychrophila Strain 170T.</title>
        <authorList>
            <person name="Yin J."/>
            <person name="Chen J."/>
            <person name="Liu G."/>
            <person name="Yu Y."/>
            <person name="Song L."/>
            <person name="Wang X."/>
            <person name="Qu X."/>
        </authorList>
    </citation>
    <scope>NUCLEOTIDE SEQUENCE [LARGE SCALE GENOMIC DNA]</scope>
    <source>
        <strain evidence="7 8">170</strain>
    </source>
</reference>
<feature type="domain" description="YknX-like C-terminal permuted SH3-like" evidence="6">
    <location>
        <begin position="280"/>
        <end position="346"/>
    </location>
</feature>
<keyword evidence="2" id="KW-0175">Coiled coil</keyword>
<dbReference type="Gene3D" id="1.10.287.470">
    <property type="entry name" value="Helix hairpin bin"/>
    <property type="match status" value="1"/>
</dbReference>
<dbReference type="EMBL" id="CP003837">
    <property type="protein sequence ID" value="AGH43106.1"/>
    <property type="molecule type" value="Genomic_DNA"/>
</dbReference>
<name>K7A932_9ALTE</name>
<dbReference type="FunFam" id="2.40.30.170:FF:000010">
    <property type="entry name" value="Efflux RND transporter periplasmic adaptor subunit"/>
    <property type="match status" value="1"/>
</dbReference>
<evidence type="ECO:0000256" key="1">
    <source>
        <dbReference type="ARBA" id="ARBA00009477"/>
    </source>
</evidence>
<organism evidence="7 8">
    <name type="scientific">Paraglaciecola psychrophila 170</name>
    <dbReference type="NCBI Taxonomy" id="1129794"/>
    <lineage>
        <taxon>Bacteria</taxon>
        <taxon>Pseudomonadati</taxon>
        <taxon>Pseudomonadota</taxon>
        <taxon>Gammaproteobacteria</taxon>
        <taxon>Alteromonadales</taxon>
        <taxon>Alteromonadaceae</taxon>
        <taxon>Paraglaciecola</taxon>
    </lineage>
</organism>
<dbReference type="SUPFAM" id="SSF111369">
    <property type="entry name" value="HlyD-like secretion proteins"/>
    <property type="match status" value="1"/>
</dbReference>
<dbReference type="GO" id="GO:1990281">
    <property type="term" value="C:efflux pump complex"/>
    <property type="evidence" value="ECO:0007669"/>
    <property type="project" value="TreeGrafter"/>
</dbReference>
<dbReference type="AlphaFoldDB" id="K7A932"/>
<keyword evidence="8" id="KW-1185">Reference proteome</keyword>
<dbReference type="STRING" id="1129794.C427_0997"/>
<proteinExistence type="inferred from homology"/>
<dbReference type="Gene3D" id="2.40.420.20">
    <property type="match status" value="1"/>
</dbReference>
<evidence type="ECO:0000259" key="5">
    <source>
        <dbReference type="Pfam" id="PF25954"/>
    </source>
</evidence>
<dbReference type="PATRIC" id="fig|1129794.4.peg.985"/>
<dbReference type="Pfam" id="PF25954">
    <property type="entry name" value="Beta-barrel_RND_2"/>
    <property type="match status" value="1"/>
</dbReference>
<evidence type="ECO:0000313" key="8">
    <source>
        <dbReference type="Proteomes" id="UP000011864"/>
    </source>
</evidence>
<keyword evidence="3" id="KW-1133">Transmembrane helix</keyword>
<dbReference type="Proteomes" id="UP000011864">
    <property type="component" value="Chromosome"/>
</dbReference>
<dbReference type="PANTHER" id="PTHR30469">
    <property type="entry name" value="MULTIDRUG RESISTANCE PROTEIN MDTA"/>
    <property type="match status" value="1"/>
</dbReference>
<dbReference type="RefSeq" id="WP_007640243.1">
    <property type="nucleotide sequence ID" value="NC_020514.1"/>
</dbReference>
<evidence type="ECO:0000256" key="3">
    <source>
        <dbReference type="SAM" id="Phobius"/>
    </source>
</evidence>
<sequence>MSKGLKVSPLLIAVVLCLGLVVYLYLPKEESQQVRQANATLVKVHRAAEEQFEVIVEALGTGRANESVLITTQTSDIVYKINFDDGDRVKAGQVLLTLIDLEEKARLAALDVDLQEANRQLNRIANLAKNNVASEQLLDEQQAEVNALIAEMNVLKTQMRALEVRAPFDGLLGLRQVSVGALVRPGDAITTLDDLSIIKVDFNIAEVHLPSLAIGQNIRATSIAYPDEIFEGKIVSIGSRVDPATRAIQIRANINNQDFKLRPGMLLQINLQKKMLTTLILPEASLVPVEDKHFVFVVNDAEVTRKQVKIGLRKPGKVQIISGLNEGELVVIEGALKLRDGSKVKILNIDEIEG</sequence>
<dbReference type="GO" id="GO:0015562">
    <property type="term" value="F:efflux transmembrane transporter activity"/>
    <property type="evidence" value="ECO:0007669"/>
    <property type="project" value="TreeGrafter"/>
</dbReference>
<dbReference type="HOGENOM" id="CLU_018816_1_2_6"/>
<keyword evidence="3" id="KW-0472">Membrane</keyword>
<dbReference type="OrthoDB" id="9806939at2"/>
<dbReference type="Pfam" id="PF25989">
    <property type="entry name" value="YknX_C"/>
    <property type="match status" value="1"/>
</dbReference>
<dbReference type="InterPro" id="IPR058625">
    <property type="entry name" value="MdtA-like_BSH"/>
</dbReference>
<dbReference type="Pfam" id="PF25917">
    <property type="entry name" value="BSH_RND"/>
    <property type="match status" value="1"/>
</dbReference>
<dbReference type="KEGG" id="gps:C427_0997"/>
<accession>K7A932</accession>
<comment type="similarity">
    <text evidence="1">Belongs to the membrane fusion protein (MFP) (TC 8.A.1) family.</text>
</comment>
<dbReference type="InterPro" id="IPR006143">
    <property type="entry name" value="RND_pump_MFP"/>
</dbReference>
<evidence type="ECO:0000259" key="4">
    <source>
        <dbReference type="Pfam" id="PF25917"/>
    </source>
</evidence>
<evidence type="ECO:0000313" key="7">
    <source>
        <dbReference type="EMBL" id="AGH43106.1"/>
    </source>
</evidence>
<gene>
    <name evidence="7" type="ORF">C427_0997</name>
</gene>
<evidence type="ECO:0000259" key="6">
    <source>
        <dbReference type="Pfam" id="PF25989"/>
    </source>
</evidence>
<dbReference type="PANTHER" id="PTHR30469:SF16">
    <property type="entry name" value="HAE1 FAMILY EFFLUX PUMP MFP COMPONENT"/>
    <property type="match status" value="1"/>
</dbReference>
<feature type="domain" description="CusB-like beta-barrel" evidence="5">
    <location>
        <begin position="201"/>
        <end position="274"/>
    </location>
</feature>
<keyword evidence="3" id="KW-0812">Transmembrane</keyword>